<dbReference type="EMBL" id="LAZR01033136">
    <property type="protein sequence ID" value="KKL48957.1"/>
    <property type="molecule type" value="Genomic_DNA"/>
</dbReference>
<comment type="caution">
    <text evidence="1">The sequence shown here is derived from an EMBL/GenBank/DDBJ whole genome shotgun (WGS) entry which is preliminary data.</text>
</comment>
<protein>
    <submittedName>
        <fullName evidence="1">Uncharacterized protein</fullName>
    </submittedName>
</protein>
<organism evidence="1">
    <name type="scientific">marine sediment metagenome</name>
    <dbReference type="NCBI Taxonomy" id="412755"/>
    <lineage>
        <taxon>unclassified sequences</taxon>
        <taxon>metagenomes</taxon>
        <taxon>ecological metagenomes</taxon>
    </lineage>
</organism>
<evidence type="ECO:0000313" key="1">
    <source>
        <dbReference type="EMBL" id="KKL48957.1"/>
    </source>
</evidence>
<name>A0A0F9FCU1_9ZZZZ</name>
<dbReference type="AlphaFoldDB" id="A0A0F9FCU1"/>
<proteinExistence type="predicted"/>
<reference evidence="1" key="1">
    <citation type="journal article" date="2015" name="Nature">
        <title>Complex archaea that bridge the gap between prokaryotes and eukaryotes.</title>
        <authorList>
            <person name="Spang A."/>
            <person name="Saw J.H."/>
            <person name="Jorgensen S.L."/>
            <person name="Zaremba-Niedzwiedzka K."/>
            <person name="Martijn J."/>
            <person name="Lind A.E."/>
            <person name="van Eijk R."/>
            <person name="Schleper C."/>
            <person name="Guy L."/>
            <person name="Ettema T.J."/>
        </authorList>
    </citation>
    <scope>NUCLEOTIDE SEQUENCE</scope>
</reference>
<accession>A0A0F9FCU1</accession>
<gene>
    <name evidence="1" type="ORF">LCGC14_2320330</name>
</gene>
<sequence>MFGAPLLGALVQSQYGVLMMVKVVRGEGRFAHWVRPKKFEVVASKKRERLGQRAMGQSLIDYPRVRTSRPYYRFVRLGISE</sequence>